<dbReference type="RefSeq" id="WP_152871503.1">
    <property type="nucleotide sequence ID" value="NZ_WBSL01000004.1"/>
</dbReference>
<feature type="transmembrane region" description="Helical" evidence="1">
    <location>
        <begin position="127"/>
        <end position="145"/>
    </location>
</feature>
<proteinExistence type="predicted"/>
<keyword evidence="3" id="KW-1185">Reference proteome</keyword>
<gene>
    <name evidence="2" type="ORF">F8S09_10915</name>
</gene>
<comment type="caution">
    <text evidence="2">The sequence shown here is derived from an EMBL/GenBank/DDBJ whole genome shotgun (WGS) entry which is preliminary data.</text>
</comment>
<dbReference type="AlphaFoldDB" id="A0A7X1NXK4"/>
<reference evidence="2 3" key="1">
    <citation type="submission" date="2019-10" db="EMBL/GenBank/DDBJ databases">
        <title>Deinococcus sp. isolated from soil.</title>
        <authorList>
            <person name="Li Y."/>
            <person name="Wang J."/>
        </authorList>
    </citation>
    <scope>NUCLEOTIDE SEQUENCE [LARGE SCALE GENOMIC DNA]</scope>
    <source>
        <strain evidence="2 3">SDU3-2</strain>
    </source>
</reference>
<organism evidence="2 3">
    <name type="scientific">Deinococcus terrestris</name>
    <dbReference type="NCBI Taxonomy" id="2651870"/>
    <lineage>
        <taxon>Bacteria</taxon>
        <taxon>Thermotogati</taxon>
        <taxon>Deinococcota</taxon>
        <taxon>Deinococci</taxon>
        <taxon>Deinococcales</taxon>
        <taxon>Deinococcaceae</taxon>
        <taxon>Deinococcus</taxon>
    </lineage>
</organism>
<keyword evidence="1" id="KW-1133">Transmembrane helix</keyword>
<feature type="transmembrane region" description="Helical" evidence="1">
    <location>
        <begin position="95"/>
        <end position="115"/>
    </location>
</feature>
<protein>
    <submittedName>
        <fullName evidence="2">Uncharacterized protein</fullName>
    </submittedName>
</protein>
<keyword evidence="1" id="KW-0472">Membrane</keyword>
<keyword evidence="1" id="KW-0812">Transmembrane</keyword>
<evidence type="ECO:0000313" key="3">
    <source>
        <dbReference type="Proteomes" id="UP000484842"/>
    </source>
</evidence>
<sequence length="174" mass="18304">MTALGWLTVGGLVLLALLLSGGLARKPNLPLGRLLLGLMEVYLLAGVAVVVLWNLWPGQEDTDAPTGYLLVGALTLVPRLAEVPAVRALRLPARWGVMGLGLVLPVLGLMLGAALFRPETLGVLTELLLWSLGLAAALAVLAALWQGLERVWVLPAGEQQTGVGSPDERPTEGR</sequence>
<accession>A0A7X1NXK4</accession>
<name>A0A7X1NXK4_9DEIO</name>
<dbReference type="Proteomes" id="UP000484842">
    <property type="component" value="Unassembled WGS sequence"/>
</dbReference>
<feature type="transmembrane region" description="Helical" evidence="1">
    <location>
        <begin position="34"/>
        <end position="56"/>
    </location>
</feature>
<evidence type="ECO:0000256" key="1">
    <source>
        <dbReference type="SAM" id="Phobius"/>
    </source>
</evidence>
<dbReference type="EMBL" id="WBSL01000004">
    <property type="protein sequence ID" value="MPY67199.1"/>
    <property type="molecule type" value="Genomic_DNA"/>
</dbReference>
<evidence type="ECO:0000313" key="2">
    <source>
        <dbReference type="EMBL" id="MPY67199.1"/>
    </source>
</evidence>